<dbReference type="CDD" id="cd15482">
    <property type="entry name" value="Sialidase_non-viral"/>
    <property type="match status" value="1"/>
</dbReference>
<protein>
    <submittedName>
        <fullName evidence="2">Oxidoreductase</fullName>
    </submittedName>
</protein>
<name>A0ABR1U6F5_9PEZI</name>
<gene>
    <name evidence="2" type="ORF">PG994_009541</name>
</gene>
<dbReference type="Gene3D" id="2.130.10.10">
    <property type="entry name" value="YVTN repeat-like/Quinoprotein amine dehydrogenase"/>
    <property type="match status" value="1"/>
</dbReference>
<sequence>MAPVSTTALFLTAASLVILVAGSPTAADLPKPAWTLTPTQSTQRFRGLAPVSASTAWVAGTNGTILRTEDSGATWISVGPSSSSSPPSFNSSTAAEEEAALEFRDIAAWSASHAVALSIGEGPASRIYATTDGGASWHLAFANADPAAFYDCLAFSETDPSHGMVMSDPVAAEDGHLHFRLLETRDQGLSWNIAGFAASGTCLETKSGRWYLATGGAPPLGRVFASADDGLTWNSSVTETPIPAANASQGVFSVRFRDAAHGLVVGGDYEDPTRSSGTAGWSDDGGVTWSPADKFPGGYRSGAAWVSGLCSKGAAGAGAAVAVGPTESDFTLDGGRTWHGFDDGSFDAVECVGGRVCWASGEKGRVARLVF</sequence>
<accession>A0ABR1U6F5</accession>
<dbReference type="Proteomes" id="UP001480595">
    <property type="component" value="Unassembled WGS sequence"/>
</dbReference>
<dbReference type="EMBL" id="JAQQWL010000010">
    <property type="protein sequence ID" value="KAK8054474.1"/>
    <property type="molecule type" value="Genomic_DNA"/>
</dbReference>
<reference evidence="2 3" key="1">
    <citation type="submission" date="2023-01" db="EMBL/GenBank/DDBJ databases">
        <title>Analysis of 21 Apiospora genomes using comparative genomics revels a genus with tremendous synthesis potential of carbohydrate active enzymes and secondary metabolites.</title>
        <authorList>
            <person name="Sorensen T."/>
        </authorList>
    </citation>
    <scope>NUCLEOTIDE SEQUENCE [LARGE SCALE GENOMIC DNA]</scope>
    <source>
        <strain evidence="2 3">CBS 135458</strain>
    </source>
</reference>
<dbReference type="PANTHER" id="PTHR47199:SF2">
    <property type="entry name" value="PHOTOSYSTEM II STABILITY_ASSEMBLY FACTOR HCF136, CHLOROPLASTIC"/>
    <property type="match status" value="1"/>
</dbReference>
<evidence type="ECO:0000256" key="1">
    <source>
        <dbReference type="SAM" id="SignalP"/>
    </source>
</evidence>
<dbReference type="Gene3D" id="2.120.10.10">
    <property type="match status" value="1"/>
</dbReference>
<evidence type="ECO:0000313" key="2">
    <source>
        <dbReference type="EMBL" id="KAK8054474.1"/>
    </source>
</evidence>
<dbReference type="RefSeq" id="XP_066713120.1">
    <property type="nucleotide sequence ID" value="XM_066860950.1"/>
</dbReference>
<proteinExistence type="predicted"/>
<dbReference type="InterPro" id="IPR015943">
    <property type="entry name" value="WD40/YVTN_repeat-like_dom_sf"/>
</dbReference>
<comment type="caution">
    <text evidence="2">The sequence shown here is derived from an EMBL/GenBank/DDBJ whole genome shotgun (WGS) entry which is preliminary data.</text>
</comment>
<evidence type="ECO:0000313" key="3">
    <source>
        <dbReference type="Proteomes" id="UP001480595"/>
    </source>
</evidence>
<feature type="signal peptide" evidence="1">
    <location>
        <begin position="1"/>
        <end position="22"/>
    </location>
</feature>
<keyword evidence="1" id="KW-0732">Signal</keyword>
<dbReference type="GeneID" id="92094013"/>
<dbReference type="PANTHER" id="PTHR47199">
    <property type="entry name" value="PHOTOSYSTEM II STABILITY/ASSEMBLY FACTOR HCF136, CHLOROPLASTIC"/>
    <property type="match status" value="1"/>
</dbReference>
<dbReference type="SUPFAM" id="SSF110296">
    <property type="entry name" value="Oligoxyloglucan reducing end-specific cellobiohydrolase"/>
    <property type="match status" value="1"/>
</dbReference>
<organism evidence="2 3">
    <name type="scientific">Apiospora phragmitis</name>
    <dbReference type="NCBI Taxonomy" id="2905665"/>
    <lineage>
        <taxon>Eukaryota</taxon>
        <taxon>Fungi</taxon>
        <taxon>Dikarya</taxon>
        <taxon>Ascomycota</taxon>
        <taxon>Pezizomycotina</taxon>
        <taxon>Sordariomycetes</taxon>
        <taxon>Xylariomycetidae</taxon>
        <taxon>Amphisphaeriales</taxon>
        <taxon>Apiosporaceae</taxon>
        <taxon>Apiospora</taxon>
    </lineage>
</organism>
<keyword evidence="3" id="KW-1185">Reference proteome</keyword>
<feature type="chain" id="PRO_5047207392" evidence="1">
    <location>
        <begin position="23"/>
        <end position="371"/>
    </location>
</feature>